<dbReference type="OrthoDB" id="8048523at2759"/>
<keyword evidence="4 5" id="KW-0472">Membrane</keyword>
<dbReference type="GO" id="GO:0015174">
    <property type="term" value="F:basic amino acid transmembrane transporter activity"/>
    <property type="evidence" value="ECO:0007669"/>
    <property type="project" value="UniProtKB-ARBA"/>
</dbReference>
<gene>
    <name evidence="6" type="ORF">STAS_29389</name>
</gene>
<evidence type="ECO:0000313" key="7">
    <source>
        <dbReference type="Proteomes" id="UP000325081"/>
    </source>
</evidence>
<dbReference type="InterPro" id="IPR051415">
    <property type="entry name" value="LAAT-1"/>
</dbReference>
<keyword evidence="2 5" id="KW-0812">Transmembrane</keyword>
<reference evidence="7" key="1">
    <citation type="journal article" date="2019" name="Curr. Biol.">
        <title>Genome Sequence of Striga asiatica Provides Insight into the Evolution of Plant Parasitism.</title>
        <authorList>
            <person name="Yoshida S."/>
            <person name="Kim S."/>
            <person name="Wafula E.K."/>
            <person name="Tanskanen J."/>
            <person name="Kim Y.M."/>
            <person name="Honaas L."/>
            <person name="Yang Z."/>
            <person name="Spallek T."/>
            <person name="Conn C.E."/>
            <person name="Ichihashi Y."/>
            <person name="Cheong K."/>
            <person name="Cui S."/>
            <person name="Der J.P."/>
            <person name="Gundlach H."/>
            <person name="Jiao Y."/>
            <person name="Hori C."/>
            <person name="Ishida J.K."/>
            <person name="Kasahara H."/>
            <person name="Kiba T."/>
            <person name="Kim M.S."/>
            <person name="Koo N."/>
            <person name="Laohavisit A."/>
            <person name="Lee Y.H."/>
            <person name="Lumba S."/>
            <person name="McCourt P."/>
            <person name="Mortimer J.C."/>
            <person name="Mutuku J.M."/>
            <person name="Nomura T."/>
            <person name="Sasaki-Sekimoto Y."/>
            <person name="Seto Y."/>
            <person name="Wang Y."/>
            <person name="Wakatake T."/>
            <person name="Sakakibara H."/>
            <person name="Demura T."/>
            <person name="Yamaguchi S."/>
            <person name="Yoneyama K."/>
            <person name="Manabe R.I."/>
            <person name="Nelson D.C."/>
            <person name="Schulman A.H."/>
            <person name="Timko M.P."/>
            <person name="dePamphilis C.W."/>
            <person name="Choi D."/>
            <person name="Shirasu K."/>
        </authorList>
    </citation>
    <scope>NUCLEOTIDE SEQUENCE [LARGE SCALE GENOMIC DNA]</scope>
    <source>
        <strain evidence="7">cv. UVA1</strain>
    </source>
</reference>
<dbReference type="GO" id="GO:0098852">
    <property type="term" value="C:lytic vacuole membrane"/>
    <property type="evidence" value="ECO:0007669"/>
    <property type="project" value="UniProtKB-ARBA"/>
</dbReference>
<evidence type="ECO:0000256" key="2">
    <source>
        <dbReference type="ARBA" id="ARBA00022692"/>
    </source>
</evidence>
<evidence type="ECO:0000256" key="4">
    <source>
        <dbReference type="ARBA" id="ARBA00023136"/>
    </source>
</evidence>
<protein>
    <submittedName>
        <fullName evidence="6">PQ-loop repeat family protein</fullName>
    </submittedName>
</protein>
<proteinExistence type="predicted"/>
<comment type="caution">
    <text evidence="6">The sequence shown here is derived from an EMBL/GenBank/DDBJ whole genome shotgun (WGS) entry which is preliminary data.</text>
</comment>
<dbReference type="Proteomes" id="UP000325081">
    <property type="component" value="Unassembled WGS sequence"/>
</dbReference>
<keyword evidence="7" id="KW-1185">Reference proteome</keyword>
<sequence>MELFRSKSLVCPVDQHCSQWARKLMGYCLCGKRDMLSLALGVISVVSWSLAEVPQLITNYRSRSAEGLSFLFLTTWIVGDSLNLFGCILEPATLPTQYYMALLYTITTLILFSQAVYYGHIYPRLKSNRKHEASQAGPGERRTGQICAVDIKKADNLETAGFTPSSPIPVAYNSPDSSGELFFMSARSLSVCHTPPPLGSFLASRTSNLEVEPNLLEEPLLGEVSSSQSAPPPKVKTMLCVVSLMTFVLMESRKNNTVFKSPTEGIVLRVGRQLLQATLRSTQETVSAESNGIGTYFGWGMAAIYMGGRLPQICLNFRRGNAEGLNPLMFVFALFGNSTYVASERAFVKAAGASSAETLLILL</sequence>
<dbReference type="PANTHER" id="PTHR16201">
    <property type="entry name" value="SEVEN TRANSMEMBRANE PROTEIN 1-RELATED"/>
    <property type="match status" value="1"/>
</dbReference>
<accession>A0A5A7R6L7</accession>
<evidence type="ECO:0000256" key="3">
    <source>
        <dbReference type="ARBA" id="ARBA00022989"/>
    </source>
</evidence>
<evidence type="ECO:0000256" key="1">
    <source>
        <dbReference type="ARBA" id="ARBA00004141"/>
    </source>
</evidence>
<feature type="transmembrane region" description="Helical" evidence="5">
    <location>
        <begin position="98"/>
        <end position="119"/>
    </location>
</feature>
<dbReference type="FunFam" id="1.20.1280.290:FF:000009">
    <property type="entry name" value="PQ loop repeat family protein"/>
    <property type="match status" value="1"/>
</dbReference>
<evidence type="ECO:0000313" key="6">
    <source>
        <dbReference type="EMBL" id="GER51974.1"/>
    </source>
</evidence>
<dbReference type="EMBL" id="BKCP01010070">
    <property type="protein sequence ID" value="GER51974.1"/>
    <property type="molecule type" value="Genomic_DNA"/>
</dbReference>
<name>A0A5A7R6L7_STRAF</name>
<dbReference type="Pfam" id="PF04193">
    <property type="entry name" value="PQ-loop"/>
    <property type="match status" value="2"/>
</dbReference>
<organism evidence="6 7">
    <name type="scientific">Striga asiatica</name>
    <name type="common">Asiatic witchweed</name>
    <name type="synonym">Buchnera asiatica</name>
    <dbReference type="NCBI Taxonomy" id="4170"/>
    <lineage>
        <taxon>Eukaryota</taxon>
        <taxon>Viridiplantae</taxon>
        <taxon>Streptophyta</taxon>
        <taxon>Embryophyta</taxon>
        <taxon>Tracheophyta</taxon>
        <taxon>Spermatophyta</taxon>
        <taxon>Magnoliopsida</taxon>
        <taxon>eudicotyledons</taxon>
        <taxon>Gunneridae</taxon>
        <taxon>Pentapetalae</taxon>
        <taxon>asterids</taxon>
        <taxon>lamiids</taxon>
        <taxon>Lamiales</taxon>
        <taxon>Orobanchaceae</taxon>
        <taxon>Buchnereae</taxon>
        <taxon>Striga</taxon>
    </lineage>
</organism>
<dbReference type="Gene3D" id="1.20.1280.290">
    <property type="match status" value="2"/>
</dbReference>
<keyword evidence="3 5" id="KW-1133">Transmembrane helix</keyword>
<evidence type="ECO:0000256" key="5">
    <source>
        <dbReference type="SAM" id="Phobius"/>
    </source>
</evidence>
<dbReference type="PANTHER" id="PTHR16201:SF44">
    <property type="entry name" value="SEVEN TRANSMEMBRANE PROTEIN 1"/>
    <property type="match status" value="1"/>
</dbReference>
<dbReference type="SMART" id="SM00679">
    <property type="entry name" value="CTNS"/>
    <property type="match status" value="2"/>
</dbReference>
<feature type="transmembrane region" description="Helical" evidence="5">
    <location>
        <begin position="65"/>
        <end position="86"/>
    </location>
</feature>
<dbReference type="AlphaFoldDB" id="A0A5A7R6L7"/>
<comment type="subcellular location">
    <subcellularLocation>
        <location evidence="1">Membrane</location>
        <topology evidence="1">Multi-pass membrane protein</topology>
    </subcellularLocation>
</comment>
<dbReference type="InterPro" id="IPR006603">
    <property type="entry name" value="PQ-loop_rpt"/>
</dbReference>